<gene>
    <name evidence="1" type="ORF">J3R73_001724</name>
</gene>
<dbReference type="Gene3D" id="2.130.10.10">
    <property type="entry name" value="YVTN repeat-like/Quinoprotein amine dehydrogenase"/>
    <property type="match status" value="2"/>
</dbReference>
<dbReference type="Pfam" id="PF00400">
    <property type="entry name" value="WD40"/>
    <property type="match status" value="1"/>
</dbReference>
<dbReference type="SUPFAM" id="SSF69322">
    <property type="entry name" value="Tricorn protease domain 2"/>
    <property type="match status" value="1"/>
</dbReference>
<dbReference type="Proteomes" id="UP001237448">
    <property type="component" value="Unassembled WGS sequence"/>
</dbReference>
<dbReference type="InterPro" id="IPR001680">
    <property type="entry name" value="WD40_rpt"/>
</dbReference>
<dbReference type="RefSeq" id="WP_307425040.1">
    <property type="nucleotide sequence ID" value="NZ_JAUSVK010000001.1"/>
</dbReference>
<evidence type="ECO:0008006" key="3">
    <source>
        <dbReference type="Google" id="ProtNLM"/>
    </source>
</evidence>
<dbReference type="PANTHER" id="PTHR19879">
    <property type="entry name" value="TRANSCRIPTION INITIATION FACTOR TFIID"/>
    <property type="match status" value="1"/>
</dbReference>
<evidence type="ECO:0000313" key="2">
    <source>
        <dbReference type="Proteomes" id="UP001237448"/>
    </source>
</evidence>
<evidence type="ECO:0000313" key="1">
    <source>
        <dbReference type="EMBL" id="MDQ0391932.1"/>
    </source>
</evidence>
<protein>
    <recommendedName>
        <fullName evidence="3">Anaphase-promoting complex subunit 4 WD40 domain-containing protein</fullName>
    </recommendedName>
</protein>
<comment type="caution">
    <text evidence="1">The sequence shown here is derived from an EMBL/GenBank/DDBJ whole genome shotgun (WGS) entry which is preliminary data.</text>
</comment>
<organism evidence="1 2">
    <name type="scientific">Labrys monachus</name>
    <dbReference type="NCBI Taxonomy" id="217067"/>
    <lineage>
        <taxon>Bacteria</taxon>
        <taxon>Pseudomonadati</taxon>
        <taxon>Pseudomonadota</taxon>
        <taxon>Alphaproteobacteria</taxon>
        <taxon>Hyphomicrobiales</taxon>
        <taxon>Xanthobacteraceae</taxon>
        <taxon>Labrys</taxon>
    </lineage>
</organism>
<reference evidence="1 2" key="1">
    <citation type="submission" date="2023-07" db="EMBL/GenBank/DDBJ databases">
        <title>Genomic Encyclopedia of Type Strains, Phase IV (KMG-IV): sequencing the most valuable type-strain genomes for metagenomic binning, comparative biology and taxonomic classification.</title>
        <authorList>
            <person name="Goeker M."/>
        </authorList>
    </citation>
    <scope>NUCLEOTIDE SEQUENCE [LARGE SCALE GENOMIC DNA]</scope>
    <source>
        <strain evidence="1 2">DSM 5896</strain>
    </source>
</reference>
<keyword evidence="2" id="KW-1185">Reference proteome</keyword>
<dbReference type="PANTHER" id="PTHR19879:SF9">
    <property type="entry name" value="TRANSCRIPTION INITIATION FACTOR TFIID SUBUNIT 5"/>
    <property type="match status" value="1"/>
</dbReference>
<dbReference type="EMBL" id="JAUSVK010000001">
    <property type="protein sequence ID" value="MDQ0391932.1"/>
    <property type="molecule type" value="Genomic_DNA"/>
</dbReference>
<sequence length="370" mass="38357">MDRTEETATLYSLLARQWSVGAGVERLCFDAAEGAVAFALADGRVALARMQDAEPPEDRYRIAADDGRATISRRSRPVPPAMQLIVDAGPVRLAPLGEAGFVAGGRGGRLARLTVAEGVEPFADVGGGPVAALAVLPGGRAVAAAGTVLAACEADGVLRLLRADDEEPSAMAASPDGSRLALGGPHGLSLRTLGGEGEARHLPLGTVFELAWSPDGAWLVASVAQGGIVLVHAGSGESLPIPDYPAPVRSLSWSADSRHLATGGAFRIVVWRVDTLFQDRTRPENPQTGRAGLVPVEAVDIHPHRPLVAAGYGDGSVVVAQIGKRDELVVRTAGGSAVRALRWSRDGRHLALGTEEGQAAIVTFPSGLFK</sequence>
<dbReference type="InterPro" id="IPR015943">
    <property type="entry name" value="WD40/YVTN_repeat-like_dom_sf"/>
</dbReference>
<name>A0ABU0FBE0_9HYPH</name>
<dbReference type="SMART" id="SM00320">
    <property type="entry name" value="WD40"/>
    <property type="match status" value="4"/>
</dbReference>
<accession>A0ABU0FBE0</accession>
<proteinExistence type="predicted"/>